<proteinExistence type="predicted"/>
<dbReference type="Proteomes" id="UP001458880">
    <property type="component" value="Unassembled WGS sequence"/>
</dbReference>
<sequence>MSLVCVRLLQRPAHASILQPTITSDAAKKLEFYKRNIIIPPEYLLSLNPSLLLCNTPREDSSTDSIDTLDDVNVIQKVEEYTRKKEEIIKRIDSIVKNNNLDIDKWKIMWQKAIENVIGLYKVKYGLDGDHRS</sequence>
<evidence type="ECO:0000313" key="1">
    <source>
        <dbReference type="EMBL" id="KAK9739422.1"/>
    </source>
</evidence>
<comment type="caution">
    <text evidence="1">The sequence shown here is derived from an EMBL/GenBank/DDBJ whole genome shotgun (WGS) entry which is preliminary data.</text>
</comment>
<accession>A0AAW1M0P7</accession>
<keyword evidence="2" id="KW-1185">Reference proteome</keyword>
<reference evidence="1 2" key="1">
    <citation type="journal article" date="2024" name="BMC Genomics">
        <title>De novo assembly and annotation of Popillia japonica's genome with initial clues to its potential as an invasive pest.</title>
        <authorList>
            <person name="Cucini C."/>
            <person name="Boschi S."/>
            <person name="Funari R."/>
            <person name="Cardaioli E."/>
            <person name="Iannotti N."/>
            <person name="Marturano G."/>
            <person name="Paoli F."/>
            <person name="Bruttini M."/>
            <person name="Carapelli A."/>
            <person name="Frati F."/>
            <person name="Nardi F."/>
        </authorList>
    </citation>
    <scope>NUCLEOTIDE SEQUENCE [LARGE SCALE GENOMIC DNA]</scope>
    <source>
        <strain evidence="1">DMR45628</strain>
    </source>
</reference>
<dbReference type="EMBL" id="JASPKY010000075">
    <property type="protein sequence ID" value="KAK9739422.1"/>
    <property type="molecule type" value="Genomic_DNA"/>
</dbReference>
<name>A0AAW1M0P7_POPJA</name>
<protein>
    <submittedName>
        <fullName evidence="1">Uncharacterized protein</fullName>
    </submittedName>
</protein>
<dbReference type="AlphaFoldDB" id="A0AAW1M0P7"/>
<organism evidence="1 2">
    <name type="scientific">Popillia japonica</name>
    <name type="common">Japanese beetle</name>
    <dbReference type="NCBI Taxonomy" id="7064"/>
    <lineage>
        <taxon>Eukaryota</taxon>
        <taxon>Metazoa</taxon>
        <taxon>Ecdysozoa</taxon>
        <taxon>Arthropoda</taxon>
        <taxon>Hexapoda</taxon>
        <taxon>Insecta</taxon>
        <taxon>Pterygota</taxon>
        <taxon>Neoptera</taxon>
        <taxon>Endopterygota</taxon>
        <taxon>Coleoptera</taxon>
        <taxon>Polyphaga</taxon>
        <taxon>Scarabaeiformia</taxon>
        <taxon>Scarabaeidae</taxon>
        <taxon>Rutelinae</taxon>
        <taxon>Popillia</taxon>
    </lineage>
</organism>
<gene>
    <name evidence="1" type="ORF">QE152_g9003</name>
</gene>
<evidence type="ECO:0000313" key="2">
    <source>
        <dbReference type="Proteomes" id="UP001458880"/>
    </source>
</evidence>